<keyword evidence="4" id="KW-0804">Transcription</keyword>
<dbReference type="Gene3D" id="3.40.190.290">
    <property type="match status" value="1"/>
</dbReference>
<dbReference type="Pfam" id="PF00126">
    <property type="entry name" value="HTH_1"/>
    <property type="match status" value="1"/>
</dbReference>
<evidence type="ECO:0000256" key="2">
    <source>
        <dbReference type="ARBA" id="ARBA00023015"/>
    </source>
</evidence>
<gene>
    <name evidence="6" type="ORF">ACFOLG_13870</name>
</gene>
<dbReference type="PANTHER" id="PTHR30537">
    <property type="entry name" value="HTH-TYPE TRANSCRIPTIONAL REGULATOR"/>
    <property type="match status" value="1"/>
</dbReference>
<accession>A0ABV7RK44</accession>
<dbReference type="InterPro" id="IPR058163">
    <property type="entry name" value="LysR-type_TF_proteobact-type"/>
</dbReference>
<proteinExistence type="inferred from homology"/>
<feature type="domain" description="HTH lysR-type" evidence="5">
    <location>
        <begin position="7"/>
        <end position="64"/>
    </location>
</feature>
<sequence length="308" mass="33544">MRKFDPIQLGSIELFCTAAELNSFSAAAEALGLTPAAVSRSIKRLEQRLGVRLFARTTRTVRLSSEGELYRQACQQALEQIADAERTLSGQQQQPSGCLRISAGTLYANHRLLPLLPRFSAAYPQIALELSLSNRVVDIVDEGYDLAIRIGTPQDSRLVAHKLEDASLGVFATPGYLAQRGVPITLAELAQHDCLQFVLPSTGRAMPWLFRAADGSALEYSDHSRRRVLDDAAGCISWGLAGGGLFQSYHFIAAPALARGELVEVLPAYGGRSRQFSLIYPQHRHLSARLRAFVAFMSAQLAPPAGAR</sequence>
<dbReference type="PRINTS" id="PR00039">
    <property type="entry name" value="HTHLYSR"/>
</dbReference>
<evidence type="ECO:0000256" key="3">
    <source>
        <dbReference type="ARBA" id="ARBA00023125"/>
    </source>
</evidence>
<evidence type="ECO:0000313" key="6">
    <source>
        <dbReference type="EMBL" id="MFC3533268.1"/>
    </source>
</evidence>
<name>A0ABV7RK44_9NEIS</name>
<protein>
    <submittedName>
        <fullName evidence="6">LysR substrate-binding domain-containing protein</fullName>
    </submittedName>
</protein>
<dbReference type="InterPro" id="IPR036390">
    <property type="entry name" value="WH_DNA-bd_sf"/>
</dbReference>
<evidence type="ECO:0000259" key="5">
    <source>
        <dbReference type="PROSITE" id="PS50931"/>
    </source>
</evidence>
<dbReference type="SUPFAM" id="SSF53850">
    <property type="entry name" value="Periplasmic binding protein-like II"/>
    <property type="match status" value="1"/>
</dbReference>
<comment type="similarity">
    <text evidence="1">Belongs to the LysR transcriptional regulatory family.</text>
</comment>
<organism evidence="6 7">
    <name type="scientific">Vogesella facilis</name>
    <dbReference type="NCBI Taxonomy" id="1655232"/>
    <lineage>
        <taxon>Bacteria</taxon>
        <taxon>Pseudomonadati</taxon>
        <taxon>Pseudomonadota</taxon>
        <taxon>Betaproteobacteria</taxon>
        <taxon>Neisseriales</taxon>
        <taxon>Chromobacteriaceae</taxon>
        <taxon>Vogesella</taxon>
    </lineage>
</organism>
<dbReference type="CDD" id="cd08422">
    <property type="entry name" value="PBP2_CrgA_like"/>
    <property type="match status" value="1"/>
</dbReference>
<keyword evidence="7" id="KW-1185">Reference proteome</keyword>
<dbReference type="PANTHER" id="PTHR30537:SF5">
    <property type="entry name" value="HTH-TYPE TRANSCRIPTIONAL ACTIVATOR TTDR-RELATED"/>
    <property type="match status" value="1"/>
</dbReference>
<keyword evidence="2" id="KW-0805">Transcription regulation</keyword>
<evidence type="ECO:0000313" key="7">
    <source>
        <dbReference type="Proteomes" id="UP001595741"/>
    </source>
</evidence>
<dbReference type="SUPFAM" id="SSF46785">
    <property type="entry name" value="Winged helix' DNA-binding domain"/>
    <property type="match status" value="1"/>
</dbReference>
<dbReference type="Gene3D" id="1.10.10.10">
    <property type="entry name" value="Winged helix-like DNA-binding domain superfamily/Winged helix DNA-binding domain"/>
    <property type="match status" value="1"/>
</dbReference>
<dbReference type="PROSITE" id="PS50931">
    <property type="entry name" value="HTH_LYSR"/>
    <property type="match status" value="1"/>
</dbReference>
<keyword evidence="3" id="KW-0238">DNA-binding</keyword>
<reference evidence="7" key="1">
    <citation type="journal article" date="2019" name="Int. J. Syst. Evol. Microbiol.">
        <title>The Global Catalogue of Microorganisms (GCM) 10K type strain sequencing project: providing services to taxonomists for standard genome sequencing and annotation.</title>
        <authorList>
            <consortium name="The Broad Institute Genomics Platform"/>
            <consortium name="The Broad Institute Genome Sequencing Center for Infectious Disease"/>
            <person name="Wu L."/>
            <person name="Ma J."/>
        </authorList>
    </citation>
    <scope>NUCLEOTIDE SEQUENCE [LARGE SCALE GENOMIC DNA]</scope>
    <source>
        <strain evidence="7">KCTC 42742</strain>
    </source>
</reference>
<evidence type="ECO:0000256" key="4">
    <source>
        <dbReference type="ARBA" id="ARBA00023163"/>
    </source>
</evidence>
<comment type="caution">
    <text evidence="6">The sequence shown here is derived from an EMBL/GenBank/DDBJ whole genome shotgun (WGS) entry which is preliminary data.</text>
</comment>
<dbReference type="EMBL" id="JBHRXN010000032">
    <property type="protein sequence ID" value="MFC3533268.1"/>
    <property type="molecule type" value="Genomic_DNA"/>
</dbReference>
<evidence type="ECO:0000256" key="1">
    <source>
        <dbReference type="ARBA" id="ARBA00009437"/>
    </source>
</evidence>
<dbReference type="InterPro" id="IPR036388">
    <property type="entry name" value="WH-like_DNA-bd_sf"/>
</dbReference>
<dbReference type="Pfam" id="PF03466">
    <property type="entry name" value="LysR_substrate"/>
    <property type="match status" value="1"/>
</dbReference>
<dbReference type="RefSeq" id="WP_386092848.1">
    <property type="nucleotide sequence ID" value="NZ_JBHRXN010000032.1"/>
</dbReference>
<dbReference type="InterPro" id="IPR000847">
    <property type="entry name" value="LysR_HTH_N"/>
</dbReference>
<dbReference type="Proteomes" id="UP001595741">
    <property type="component" value="Unassembled WGS sequence"/>
</dbReference>
<dbReference type="InterPro" id="IPR005119">
    <property type="entry name" value="LysR_subst-bd"/>
</dbReference>